<evidence type="ECO:0000313" key="4">
    <source>
        <dbReference type="Proteomes" id="UP000430146"/>
    </source>
</evidence>
<evidence type="ECO:0000313" key="3">
    <source>
        <dbReference type="EMBL" id="CAA0127074.1"/>
    </source>
</evidence>
<dbReference type="Pfam" id="PF20108">
    <property type="entry name" value="DUF6498"/>
    <property type="match status" value="1"/>
</dbReference>
<organism evidence="3 4">
    <name type="scientific">Mycolicibacterium vanbaalenii</name>
    <name type="common">Mycobacterium vanbaalenii</name>
    <dbReference type="NCBI Taxonomy" id="110539"/>
    <lineage>
        <taxon>Bacteria</taxon>
        <taxon>Bacillati</taxon>
        <taxon>Actinomycetota</taxon>
        <taxon>Actinomycetes</taxon>
        <taxon>Mycobacteriales</taxon>
        <taxon>Mycobacteriaceae</taxon>
        <taxon>Mycolicibacterium</taxon>
    </lineage>
</organism>
<dbReference type="RefSeq" id="WP_159232806.1">
    <property type="nucleotide sequence ID" value="NZ_CACSIP010000028.1"/>
</dbReference>
<feature type="transmembrane region" description="Helical" evidence="2">
    <location>
        <begin position="118"/>
        <end position="138"/>
    </location>
</feature>
<sequence length="260" mass="28734">MARSVHLLTLLSVVAVPLVGWFAADWSAATTLLVYWFENVAACVFITARALIHRRWNPRRGHYRYAAPNTGRRGSQRSSFVSGFAVTSLAFCAAHAVFLGVILSVLDHNSSRISEIDWRSVQLGCAVVLVLIVVDFVVDLPTLRSWPFRQMEQTAQLGLGRVAVVHLTLIVGLAGIVMTDAPSALFGTFVVLKSLFTLSGALPQWEPATAPRWLSGVMNRIPRVQHGTSFDERWAQDRADEAARRGRNEQPWVVTSGQRS</sequence>
<gene>
    <name evidence="3" type="ORF">AELLOGFF_05090</name>
</gene>
<accession>A0A5S9R3Y0</accession>
<keyword evidence="2" id="KW-1133">Transmembrane helix</keyword>
<keyword evidence="4" id="KW-1185">Reference proteome</keyword>
<dbReference type="Proteomes" id="UP000430146">
    <property type="component" value="Unassembled WGS sequence"/>
</dbReference>
<reference evidence="3 4" key="1">
    <citation type="submission" date="2019-11" db="EMBL/GenBank/DDBJ databases">
        <authorList>
            <person name="Holert J."/>
        </authorList>
    </citation>
    <scope>NUCLEOTIDE SEQUENCE [LARGE SCALE GENOMIC DNA]</scope>
    <source>
        <strain evidence="3">BC8_1</strain>
    </source>
</reference>
<keyword evidence="2" id="KW-0472">Membrane</keyword>
<evidence type="ECO:0000256" key="2">
    <source>
        <dbReference type="SAM" id="Phobius"/>
    </source>
</evidence>
<evidence type="ECO:0000256" key="1">
    <source>
        <dbReference type="SAM" id="MobiDB-lite"/>
    </source>
</evidence>
<keyword evidence="2" id="KW-0812">Transmembrane</keyword>
<dbReference type="EMBL" id="CACSIP010000028">
    <property type="protein sequence ID" value="CAA0127074.1"/>
    <property type="molecule type" value="Genomic_DNA"/>
</dbReference>
<feature type="transmembrane region" description="Helical" evidence="2">
    <location>
        <begin position="34"/>
        <end position="52"/>
    </location>
</feature>
<feature type="transmembrane region" description="Helical" evidence="2">
    <location>
        <begin position="159"/>
        <end position="178"/>
    </location>
</feature>
<feature type="transmembrane region" description="Helical" evidence="2">
    <location>
        <begin position="80"/>
        <end position="106"/>
    </location>
</feature>
<feature type="region of interest" description="Disordered" evidence="1">
    <location>
        <begin position="237"/>
        <end position="260"/>
    </location>
</feature>
<feature type="compositionally biased region" description="Basic and acidic residues" evidence="1">
    <location>
        <begin position="237"/>
        <end position="248"/>
    </location>
</feature>
<dbReference type="OrthoDB" id="4702224at2"/>
<dbReference type="AlphaFoldDB" id="A0A5S9R3Y0"/>
<protein>
    <submittedName>
        <fullName evidence="3">Uncharacterized protein</fullName>
    </submittedName>
</protein>
<proteinExistence type="predicted"/>
<dbReference type="InterPro" id="IPR045466">
    <property type="entry name" value="DUF6498"/>
</dbReference>
<name>A0A5S9R3Y0_MYCVN</name>